<dbReference type="SUPFAM" id="SSF57756">
    <property type="entry name" value="Retrovirus zinc finger-like domains"/>
    <property type="match status" value="1"/>
</dbReference>
<evidence type="ECO:0000313" key="4">
    <source>
        <dbReference type="EMBL" id="CAD6231891.1"/>
    </source>
</evidence>
<comment type="caution">
    <text evidence="4">The sequence shown here is derived from an EMBL/GenBank/DDBJ whole genome shotgun (WGS) entry which is preliminary data.</text>
</comment>
<feature type="region of interest" description="Disordered" evidence="2">
    <location>
        <begin position="196"/>
        <end position="224"/>
    </location>
</feature>
<dbReference type="AlphaFoldDB" id="A0A811P0J3"/>
<feature type="compositionally biased region" description="Basic residues" evidence="2">
    <location>
        <begin position="196"/>
        <end position="208"/>
    </location>
</feature>
<keyword evidence="1" id="KW-0862">Zinc</keyword>
<dbReference type="OrthoDB" id="688231at2759"/>
<dbReference type="EMBL" id="CAJGYO010000005">
    <property type="protein sequence ID" value="CAD6231891.1"/>
    <property type="molecule type" value="Genomic_DNA"/>
</dbReference>
<feature type="domain" description="CCHC-type" evidence="3">
    <location>
        <begin position="231"/>
        <end position="245"/>
    </location>
</feature>
<dbReference type="PROSITE" id="PS50158">
    <property type="entry name" value="ZF_CCHC"/>
    <property type="match status" value="1"/>
</dbReference>
<accession>A0A811P0J3</accession>
<dbReference type="GO" id="GO:0003676">
    <property type="term" value="F:nucleic acid binding"/>
    <property type="evidence" value="ECO:0007669"/>
    <property type="project" value="InterPro"/>
</dbReference>
<proteinExistence type="predicted"/>
<evidence type="ECO:0000259" key="3">
    <source>
        <dbReference type="PROSITE" id="PS50158"/>
    </source>
</evidence>
<protein>
    <recommendedName>
        <fullName evidence="3">CCHC-type domain-containing protein</fullName>
    </recommendedName>
</protein>
<organism evidence="4 5">
    <name type="scientific">Miscanthus lutarioriparius</name>
    <dbReference type="NCBI Taxonomy" id="422564"/>
    <lineage>
        <taxon>Eukaryota</taxon>
        <taxon>Viridiplantae</taxon>
        <taxon>Streptophyta</taxon>
        <taxon>Embryophyta</taxon>
        <taxon>Tracheophyta</taxon>
        <taxon>Spermatophyta</taxon>
        <taxon>Magnoliopsida</taxon>
        <taxon>Liliopsida</taxon>
        <taxon>Poales</taxon>
        <taxon>Poaceae</taxon>
        <taxon>PACMAD clade</taxon>
        <taxon>Panicoideae</taxon>
        <taxon>Andropogonodae</taxon>
        <taxon>Andropogoneae</taxon>
        <taxon>Saccharinae</taxon>
        <taxon>Miscanthus</taxon>
    </lineage>
</organism>
<evidence type="ECO:0000256" key="2">
    <source>
        <dbReference type="SAM" id="MobiDB-lite"/>
    </source>
</evidence>
<keyword evidence="1" id="KW-0479">Metal-binding</keyword>
<name>A0A811P0J3_9POAL</name>
<dbReference type="InterPro" id="IPR036875">
    <property type="entry name" value="Znf_CCHC_sf"/>
</dbReference>
<keyword evidence="5" id="KW-1185">Reference proteome</keyword>
<dbReference type="InterPro" id="IPR001878">
    <property type="entry name" value="Znf_CCHC"/>
</dbReference>
<dbReference type="Gene3D" id="4.10.60.10">
    <property type="entry name" value="Zinc finger, CCHC-type"/>
    <property type="match status" value="1"/>
</dbReference>
<gene>
    <name evidence="4" type="ORF">NCGR_LOCUS21751</name>
</gene>
<reference evidence="4" key="1">
    <citation type="submission" date="2020-10" db="EMBL/GenBank/DDBJ databases">
        <authorList>
            <person name="Han B."/>
            <person name="Lu T."/>
            <person name="Zhao Q."/>
            <person name="Huang X."/>
            <person name="Zhao Y."/>
        </authorList>
    </citation>
    <scope>NUCLEOTIDE SEQUENCE</scope>
</reference>
<evidence type="ECO:0000313" key="5">
    <source>
        <dbReference type="Proteomes" id="UP000604825"/>
    </source>
</evidence>
<keyword evidence="1" id="KW-0863">Zinc-finger</keyword>
<dbReference type="PANTHER" id="PTHR11439">
    <property type="entry name" value="GAG-POL-RELATED RETROTRANSPOSON"/>
    <property type="match status" value="1"/>
</dbReference>
<dbReference type="Proteomes" id="UP000604825">
    <property type="component" value="Unassembled WGS sequence"/>
</dbReference>
<dbReference type="CDD" id="cd09272">
    <property type="entry name" value="RNase_HI_RT_Ty1"/>
    <property type="match status" value="1"/>
</dbReference>
<dbReference type="GO" id="GO:0008270">
    <property type="term" value="F:zinc ion binding"/>
    <property type="evidence" value="ECO:0007669"/>
    <property type="project" value="UniProtKB-KW"/>
</dbReference>
<sequence>MNRMKGMDVWTTLQLHGAATTRKTTSSHFHCTCASSDWIRYLRIVLRAEKKEEIVDTPLPEEPADNAPAAEKNTYKRACDADLETHARTERFNVSKAFAKTKLAEGAAVGPHVIKTVGYTQRLEKLGFPIGLKLATDFILASLPPSYGNFIANYHMHGAEKGLNELCGMLKIAEADIKKGAGSSHVMAVQNKPKFKKKGNSWKKKKGKAKDEISKPNPPAPKVGPPADAECFHCHGKGHWKRNCKLYLESIKDHDSKGHISENRMKRLHSDGLLTSSDFESYETSDERKRMSKVPYASAVGSIMYAMICTRPDVSYALSVASRYQADLGESHWTLVKNILKYLRRTKDVFLIYGGEEELVVNGYTDVSFQTDTDDSQSQSGFVFTIIGGVVSWKSSKQETVTDSTTEAEYVVAFGATKEAVWMRRFLIELGVFPNASSPLNLHCDNNGAITQAKEPRNHQKNKHVLRKLHLIREFVRRDEIKMCKIHKDLNVVDPLTKALPQPKHEAHMRAMGI</sequence>
<dbReference type="PANTHER" id="PTHR11439:SF496">
    <property type="entry name" value="RNA-DIRECTED DNA POLYMERASE"/>
    <property type="match status" value="1"/>
</dbReference>
<evidence type="ECO:0000256" key="1">
    <source>
        <dbReference type="PROSITE-ProRule" id="PRU00047"/>
    </source>
</evidence>